<evidence type="ECO:0000313" key="5">
    <source>
        <dbReference type="Proteomes" id="UP000245119"/>
    </source>
</evidence>
<keyword evidence="3" id="KW-0732">Signal</keyword>
<keyword evidence="2" id="KW-1133">Transmembrane helix</keyword>
<evidence type="ECO:0000256" key="1">
    <source>
        <dbReference type="SAM" id="MobiDB-lite"/>
    </source>
</evidence>
<dbReference type="AlphaFoldDB" id="A0A2T7P242"/>
<feature type="chain" id="PRO_5015649068" description="ZP domain-containing protein" evidence="3">
    <location>
        <begin position="28"/>
        <end position="279"/>
    </location>
</feature>
<name>A0A2T7P242_POMCA</name>
<evidence type="ECO:0000256" key="3">
    <source>
        <dbReference type="SAM" id="SignalP"/>
    </source>
</evidence>
<feature type="transmembrane region" description="Helical" evidence="2">
    <location>
        <begin position="145"/>
        <end position="169"/>
    </location>
</feature>
<feature type="region of interest" description="Disordered" evidence="1">
    <location>
        <begin position="188"/>
        <end position="228"/>
    </location>
</feature>
<sequence length="279" mass="30200">MTGYRPHHRALLSSLFAVVICLTVCLGEDTSLQVRRVPEAVQHVECSHPLTPELLVLTLKETAGGLHVRTARKDNNQCSGNLTFSACFTDHTTVTIRAIIFAQGSGEFRSFECEATLLLESVTTVKHVGQLDINVTGVAPGAQQAAINILIALTVVFIGITALLAIILYKRDHLPSLSHVIGLPEGVTAARPHEREDNSNTPENTSIRHQTSLTSPPATPAPRAPGTEMDYKDKVALTAGDPLKPPTADTTDTLCHYQVPWAQVDKDMEEKPTICSLDD</sequence>
<comment type="caution">
    <text evidence="4">The sequence shown here is derived from an EMBL/GenBank/DDBJ whole genome shotgun (WGS) entry which is preliminary data.</text>
</comment>
<keyword evidence="2" id="KW-0472">Membrane</keyword>
<keyword evidence="5" id="KW-1185">Reference proteome</keyword>
<accession>A0A2T7P242</accession>
<evidence type="ECO:0000313" key="4">
    <source>
        <dbReference type="EMBL" id="PVD27489.1"/>
    </source>
</evidence>
<protein>
    <recommendedName>
        <fullName evidence="6">ZP domain-containing protein</fullName>
    </recommendedName>
</protein>
<evidence type="ECO:0000256" key="2">
    <source>
        <dbReference type="SAM" id="Phobius"/>
    </source>
</evidence>
<reference evidence="4 5" key="1">
    <citation type="submission" date="2018-04" db="EMBL/GenBank/DDBJ databases">
        <title>The genome of golden apple snail Pomacea canaliculata provides insight into stress tolerance and invasive adaptation.</title>
        <authorList>
            <person name="Liu C."/>
            <person name="Liu B."/>
            <person name="Ren Y."/>
            <person name="Zhang Y."/>
            <person name="Wang H."/>
            <person name="Li S."/>
            <person name="Jiang F."/>
            <person name="Yin L."/>
            <person name="Zhang G."/>
            <person name="Qian W."/>
            <person name="Fan W."/>
        </authorList>
    </citation>
    <scope>NUCLEOTIDE SEQUENCE [LARGE SCALE GENOMIC DNA]</scope>
    <source>
        <strain evidence="4">SZHN2017</strain>
        <tissue evidence="4">Muscle</tissue>
    </source>
</reference>
<dbReference type="EMBL" id="PZQS01000007">
    <property type="protein sequence ID" value="PVD27489.1"/>
    <property type="molecule type" value="Genomic_DNA"/>
</dbReference>
<feature type="signal peptide" evidence="3">
    <location>
        <begin position="1"/>
        <end position="27"/>
    </location>
</feature>
<feature type="compositionally biased region" description="Polar residues" evidence="1">
    <location>
        <begin position="199"/>
        <end position="215"/>
    </location>
</feature>
<dbReference type="Proteomes" id="UP000245119">
    <property type="component" value="Linkage Group LG7"/>
</dbReference>
<keyword evidence="2" id="KW-0812">Transmembrane</keyword>
<organism evidence="4 5">
    <name type="scientific">Pomacea canaliculata</name>
    <name type="common">Golden apple snail</name>
    <dbReference type="NCBI Taxonomy" id="400727"/>
    <lineage>
        <taxon>Eukaryota</taxon>
        <taxon>Metazoa</taxon>
        <taxon>Spiralia</taxon>
        <taxon>Lophotrochozoa</taxon>
        <taxon>Mollusca</taxon>
        <taxon>Gastropoda</taxon>
        <taxon>Caenogastropoda</taxon>
        <taxon>Architaenioglossa</taxon>
        <taxon>Ampullarioidea</taxon>
        <taxon>Ampullariidae</taxon>
        <taxon>Pomacea</taxon>
    </lineage>
</organism>
<evidence type="ECO:0008006" key="6">
    <source>
        <dbReference type="Google" id="ProtNLM"/>
    </source>
</evidence>
<proteinExistence type="predicted"/>
<gene>
    <name evidence="4" type="ORF">C0Q70_12650</name>
</gene>